<feature type="compositionally biased region" description="Basic residues" evidence="1">
    <location>
        <begin position="121"/>
        <end position="134"/>
    </location>
</feature>
<comment type="caution">
    <text evidence="2">The sequence shown here is derived from an EMBL/GenBank/DDBJ whole genome shotgun (WGS) entry which is preliminary data.</text>
</comment>
<protein>
    <submittedName>
        <fullName evidence="2">Uncharacterized protein</fullName>
    </submittedName>
</protein>
<evidence type="ECO:0000256" key="1">
    <source>
        <dbReference type="SAM" id="MobiDB-lite"/>
    </source>
</evidence>
<dbReference type="EMBL" id="ML978144">
    <property type="protein sequence ID" value="KAF2092594.1"/>
    <property type="molecule type" value="Genomic_DNA"/>
</dbReference>
<name>A0A9P4I2T5_9PEZI</name>
<reference evidence="2" key="1">
    <citation type="journal article" date="2020" name="Stud. Mycol.">
        <title>101 Dothideomycetes genomes: a test case for predicting lifestyles and emergence of pathogens.</title>
        <authorList>
            <person name="Haridas S."/>
            <person name="Albert R."/>
            <person name="Binder M."/>
            <person name="Bloem J."/>
            <person name="Labutti K."/>
            <person name="Salamov A."/>
            <person name="Andreopoulos B."/>
            <person name="Baker S."/>
            <person name="Barry K."/>
            <person name="Bills G."/>
            <person name="Bluhm B."/>
            <person name="Cannon C."/>
            <person name="Castanera R."/>
            <person name="Culley D."/>
            <person name="Daum C."/>
            <person name="Ezra D."/>
            <person name="Gonzalez J."/>
            <person name="Henrissat B."/>
            <person name="Kuo A."/>
            <person name="Liang C."/>
            <person name="Lipzen A."/>
            <person name="Lutzoni F."/>
            <person name="Magnuson J."/>
            <person name="Mondo S."/>
            <person name="Nolan M."/>
            <person name="Ohm R."/>
            <person name="Pangilinan J."/>
            <person name="Park H.-J."/>
            <person name="Ramirez L."/>
            <person name="Alfaro M."/>
            <person name="Sun H."/>
            <person name="Tritt A."/>
            <person name="Yoshinaga Y."/>
            <person name="Zwiers L.-H."/>
            <person name="Turgeon B."/>
            <person name="Goodwin S."/>
            <person name="Spatafora J."/>
            <person name="Crous P."/>
            <person name="Grigoriev I."/>
        </authorList>
    </citation>
    <scope>NUCLEOTIDE SEQUENCE</scope>
    <source>
        <strain evidence="2">CBS 133067</strain>
    </source>
</reference>
<dbReference type="Proteomes" id="UP000799772">
    <property type="component" value="Unassembled WGS sequence"/>
</dbReference>
<keyword evidence="3" id="KW-1185">Reference proteome</keyword>
<proteinExistence type="predicted"/>
<sequence>MAGHAKPSFHCHGKEALRIRTKQRSWEAESSCLPNPNQSIPSAMLRTMICFAPPTSGPDGLYCSALPGKSGSTYQELAHLAPTTRSLAAIEEVALDVVSLDKSSLDVTGASQIRPLERPHPHPMPRKAARKRPHTASEHSIRTREIRSFRWLGTDLAIRLVAPLKPLLLIPY</sequence>
<evidence type="ECO:0000313" key="2">
    <source>
        <dbReference type="EMBL" id="KAF2092594.1"/>
    </source>
</evidence>
<dbReference type="AlphaFoldDB" id="A0A9P4I2T5"/>
<feature type="region of interest" description="Disordered" evidence="1">
    <location>
        <begin position="114"/>
        <end position="141"/>
    </location>
</feature>
<gene>
    <name evidence="2" type="ORF">NA57DRAFT_82149</name>
</gene>
<organism evidence="2 3">
    <name type="scientific">Rhizodiscina lignyota</name>
    <dbReference type="NCBI Taxonomy" id="1504668"/>
    <lineage>
        <taxon>Eukaryota</taxon>
        <taxon>Fungi</taxon>
        <taxon>Dikarya</taxon>
        <taxon>Ascomycota</taxon>
        <taxon>Pezizomycotina</taxon>
        <taxon>Dothideomycetes</taxon>
        <taxon>Pleosporomycetidae</taxon>
        <taxon>Aulographales</taxon>
        <taxon>Rhizodiscinaceae</taxon>
        <taxon>Rhizodiscina</taxon>
    </lineage>
</organism>
<accession>A0A9P4I2T5</accession>
<evidence type="ECO:0000313" key="3">
    <source>
        <dbReference type="Proteomes" id="UP000799772"/>
    </source>
</evidence>